<protein>
    <submittedName>
        <fullName evidence="1">Uncharacterized protein</fullName>
    </submittedName>
</protein>
<sequence length="148" mass="15822">MARQGAVSSGVMGTTLVVAAFPGHEGGRVENPLTRALDERGKYRAPFCIASFLTASSPPLPSPAPPPPSGRAINHPPPLFGFLDIDGNFVPWRHTIAATPTAPMKTGGEHRSGGRGRLLMFNTFKTDVSDVVAKCFKTDLIVFHHFNS</sequence>
<reference evidence="1" key="2">
    <citation type="submission" date="2015-04" db="UniProtKB">
        <authorList>
            <consortium name="EnsemblPlants"/>
        </authorList>
    </citation>
    <scope>IDENTIFICATION</scope>
</reference>
<reference evidence="1" key="3">
    <citation type="submission" date="2018-05" db="EMBL/GenBank/DDBJ databases">
        <title>OgluRS3 (Oryza glumaepatula Reference Sequence Version 3).</title>
        <authorList>
            <person name="Zhang J."/>
            <person name="Kudrna D."/>
            <person name="Lee S."/>
            <person name="Talag J."/>
            <person name="Welchert J."/>
            <person name="Wing R.A."/>
        </authorList>
    </citation>
    <scope>NUCLEOTIDE SEQUENCE [LARGE SCALE GENOMIC DNA]</scope>
</reference>
<keyword evidence="2" id="KW-1185">Reference proteome</keyword>
<name>A0A0D9Y9X0_9ORYZ</name>
<dbReference type="AlphaFoldDB" id="A0A0D9Y9X0"/>
<dbReference type="EnsemblPlants" id="OGLUM01G21550.1">
    <property type="protein sequence ID" value="OGLUM01G21550.1"/>
    <property type="gene ID" value="OGLUM01G21550"/>
</dbReference>
<proteinExistence type="predicted"/>
<dbReference type="Proteomes" id="UP000026961">
    <property type="component" value="Chromosome 1"/>
</dbReference>
<accession>A0A0D9Y9X0</accession>
<reference evidence="1" key="1">
    <citation type="submission" date="2013-08" db="EMBL/GenBank/DDBJ databases">
        <title>Oryza genome evolution.</title>
        <authorList>
            <person name="Wing R.A."/>
            <person name="Panaud O."/>
            <person name="Oliveira A.C."/>
        </authorList>
    </citation>
    <scope>NUCLEOTIDE SEQUENCE</scope>
</reference>
<dbReference type="HOGENOM" id="CLU_1629740_0_0_1"/>
<organism evidence="1">
    <name type="scientific">Oryza glumipatula</name>
    <dbReference type="NCBI Taxonomy" id="40148"/>
    <lineage>
        <taxon>Eukaryota</taxon>
        <taxon>Viridiplantae</taxon>
        <taxon>Streptophyta</taxon>
        <taxon>Embryophyta</taxon>
        <taxon>Tracheophyta</taxon>
        <taxon>Spermatophyta</taxon>
        <taxon>Magnoliopsida</taxon>
        <taxon>Liliopsida</taxon>
        <taxon>Poales</taxon>
        <taxon>Poaceae</taxon>
        <taxon>BOP clade</taxon>
        <taxon>Oryzoideae</taxon>
        <taxon>Oryzeae</taxon>
        <taxon>Oryzinae</taxon>
        <taxon>Oryza</taxon>
    </lineage>
</organism>
<dbReference type="Gramene" id="OGLUM01G21550.1">
    <property type="protein sequence ID" value="OGLUM01G21550.1"/>
    <property type="gene ID" value="OGLUM01G21550"/>
</dbReference>
<evidence type="ECO:0000313" key="1">
    <source>
        <dbReference type="EnsemblPlants" id="OGLUM01G21550.1"/>
    </source>
</evidence>
<evidence type="ECO:0000313" key="2">
    <source>
        <dbReference type="Proteomes" id="UP000026961"/>
    </source>
</evidence>